<organism evidence="2 3">
    <name type="scientific">Melanomma pulvis-pyrius CBS 109.77</name>
    <dbReference type="NCBI Taxonomy" id="1314802"/>
    <lineage>
        <taxon>Eukaryota</taxon>
        <taxon>Fungi</taxon>
        <taxon>Dikarya</taxon>
        <taxon>Ascomycota</taxon>
        <taxon>Pezizomycotina</taxon>
        <taxon>Dothideomycetes</taxon>
        <taxon>Pleosporomycetidae</taxon>
        <taxon>Pleosporales</taxon>
        <taxon>Melanommataceae</taxon>
        <taxon>Melanomma</taxon>
    </lineage>
</organism>
<dbReference type="EMBL" id="MU002409">
    <property type="protein sequence ID" value="KAF2786763.1"/>
    <property type="molecule type" value="Genomic_DNA"/>
</dbReference>
<keyword evidence="3" id="KW-1185">Reference proteome</keyword>
<dbReference type="Proteomes" id="UP000799757">
    <property type="component" value="Unassembled WGS sequence"/>
</dbReference>
<dbReference type="OrthoDB" id="10434670at2759"/>
<dbReference type="AlphaFoldDB" id="A0A6A6WS41"/>
<evidence type="ECO:0000313" key="2">
    <source>
        <dbReference type="EMBL" id="KAF2786763.1"/>
    </source>
</evidence>
<feature type="signal peptide" evidence="1">
    <location>
        <begin position="1"/>
        <end position="18"/>
    </location>
</feature>
<feature type="chain" id="PRO_5025332698" evidence="1">
    <location>
        <begin position="19"/>
        <end position="159"/>
    </location>
</feature>
<evidence type="ECO:0000313" key="3">
    <source>
        <dbReference type="Proteomes" id="UP000799757"/>
    </source>
</evidence>
<keyword evidence="1" id="KW-0732">Signal</keyword>
<name>A0A6A6WS41_9PLEO</name>
<reference evidence="2" key="1">
    <citation type="journal article" date="2020" name="Stud. Mycol.">
        <title>101 Dothideomycetes genomes: a test case for predicting lifestyles and emergence of pathogens.</title>
        <authorList>
            <person name="Haridas S."/>
            <person name="Albert R."/>
            <person name="Binder M."/>
            <person name="Bloem J."/>
            <person name="Labutti K."/>
            <person name="Salamov A."/>
            <person name="Andreopoulos B."/>
            <person name="Baker S."/>
            <person name="Barry K."/>
            <person name="Bills G."/>
            <person name="Bluhm B."/>
            <person name="Cannon C."/>
            <person name="Castanera R."/>
            <person name="Culley D."/>
            <person name="Daum C."/>
            <person name="Ezra D."/>
            <person name="Gonzalez J."/>
            <person name="Henrissat B."/>
            <person name="Kuo A."/>
            <person name="Liang C."/>
            <person name="Lipzen A."/>
            <person name="Lutzoni F."/>
            <person name="Magnuson J."/>
            <person name="Mondo S."/>
            <person name="Nolan M."/>
            <person name="Ohm R."/>
            <person name="Pangilinan J."/>
            <person name="Park H.-J."/>
            <person name="Ramirez L."/>
            <person name="Alfaro M."/>
            <person name="Sun H."/>
            <person name="Tritt A."/>
            <person name="Yoshinaga Y."/>
            <person name="Zwiers L.-H."/>
            <person name="Turgeon B."/>
            <person name="Goodwin S."/>
            <person name="Spatafora J."/>
            <person name="Crous P."/>
            <person name="Grigoriev I."/>
        </authorList>
    </citation>
    <scope>NUCLEOTIDE SEQUENCE</scope>
    <source>
        <strain evidence="2">CBS 109.77</strain>
    </source>
</reference>
<proteinExistence type="predicted"/>
<sequence>MKPAVLFTVALLSWEAASLVLPVREQEIAATKPLPLSGGAEALSLRLVNDVSVEKHMEKRADWKDWAPSAKCTTCIALCMSEQLRKEFSFTYKVTKLTTAIMGEFSICGTTCILSGQCFGKDKDEADPFYTQSEAGRITSEYKEMKMIEDAGSSSPTHA</sequence>
<accession>A0A6A6WS41</accession>
<evidence type="ECO:0000256" key="1">
    <source>
        <dbReference type="SAM" id="SignalP"/>
    </source>
</evidence>
<protein>
    <submittedName>
        <fullName evidence="2">Uncharacterized protein</fullName>
    </submittedName>
</protein>
<gene>
    <name evidence="2" type="ORF">K505DRAFT_367944</name>
</gene>